<dbReference type="eggNOG" id="COG2206">
    <property type="taxonomic scope" value="Bacteria"/>
</dbReference>
<evidence type="ECO:0000259" key="1">
    <source>
        <dbReference type="PROSITE" id="PS51832"/>
    </source>
</evidence>
<evidence type="ECO:0000313" key="2">
    <source>
        <dbReference type="EMBL" id="BAC08037.1"/>
    </source>
</evidence>
<dbReference type="Pfam" id="PF13487">
    <property type="entry name" value="HD_5"/>
    <property type="match status" value="1"/>
</dbReference>
<dbReference type="SUPFAM" id="SSF109604">
    <property type="entry name" value="HD-domain/PDEase-like"/>
    <property type="match status" value="2"/>
</dbReference>
<feature type="domain" description="HD-GYP" evidence="1">
    <location>
        <begin position="206"/>
        <end position="311"/>
    </location>
</feature>
<dbReference type="Pfam" id="PF01966">
    <property type="entry name" value="HD"/>
    <property type="match status" value="1"/>
</dbReference>
<dbReference type="PANTHER" id="PTHR43155:SF2">
    <property type="entry name" value="CYCLIC DI-GMP PHOSPHODIESTERASE PA4108"/>
    <property type="match status" value="1"/>
</dbReference>
<sequence>MILSPFERAVLGQEAEALVDQLLEIGISLSASQSLEELLHLILTKSRQITASDAGTIFLVQRERAVLEFKAAQNDSVTLPEQVQDYTIPLTADSLVGYAALTGESLNIADVYALKGSEMYQFNRSFDEALHYRTCSVLVVPMQNISGEVIGVLQLINRKRSPDTRLRPETSVALTQPYSPWEEHIVRSLASQAAVIIERNHLLESIEQLFEGFITASVQAIETRDPVTAGHSERVAALTVRLAEITNATSRGVFRDVFFSDRQLQEIRYAALLHDFGKVGVPEAILNKQKKFYPEQLEVIRQRFALVRRTLEMETAQAKVNYLLSHPHQPHTPQQRCQSCTFLRDLDQQLQQQLHTLEAYWQLIEQANEPQILEEEPLAQLQELTQFYYRGTDGELHPLITASELEQLLVRRGNLTQGERRMIEAHVTYTYEFLSRIPWTPHLKNVPIIAYGHHERLNGSGYPRGIGAAEIPLQTQMLAIADIYDALTAKDRPYKKSLPVDRALGILWQEAREFKINPDLVELFEQQEVFRVLGHQR</sequence>
<dbReference type="STRING" id="197221.gene:10747074"/>
<accession>Q8DLK6</accession>
<gene>
    <name evidence="2" type="ordered locus">tlr0485</name>
</gene>
<reference evidence="2 3" key="1">
    <citation type="journal article" date="2002" name="DNA Res.">
        <title>Complete genome structure of the thermophilic cyanobacterium Thermosynechococcus elongatus BP-1.</title>
        <authorList>
            <person name="Nakamura Y."/>
            <person name="Kaneko T."/>
            <person name="Sato S."/>
            <person name="Ikeuchi M."/>
            <person name="Katoh H."/>
            <person name="Sasamoto S."/>
            <person name="Watanabe A."/>
            <person name="Iriguchi M."/>
            <person name="Kawashima K."/>
            <person name="Kimura T."/>
            <person name="Kishida Y."/>
            <person name="Kiyokawa C."/>
            <person name="Kohara M."/>
            <person name="Matsumoto M."/>
            <person name="Matsuno A."/>
            <person name="Nakazaki N."/>
            <person name="Shimpo S."/>
            <person name="Sugimoto M."/>
            <person name="Takeuchi C."/>
            <person name="Yamada M."/>
            <person name="Tabata S."/>
        </authorList>
    </citation>
    <scope>NUCLEOTIDE SEQUENCE [LARGE SCALE GENOMIC DNA]</scope>
    <source>
        <strain evidence="3">IAM M-273 / NIES-2133 / BP-1</strain>
    </source>
</reference>
<dbReference type="Pfam" id="PF01590">
    <property type="entry name" value="GAF"/>
    <property type="match status" value="1"/>
</dbReference>
<dbReference type="AlphaFoldDB" id="Q8DLK6"/>
<dbReference type="InterPro" id="IPR003607">
    <property type="entry name" value="HD/PDEase_dom"/>
</dbReference>
<dbReference type="Gene3D" id="1.10.3210.10">
    <property type="entry name" value="Hypothetical protein af1432"/>
    <property type="match status" value="2"/>
</dbReference>
<dbReference type="eggNOG" id="COG3437">
    <property type="taxonomic scope" value="Bacteria"/>
</dbReference>
<dbReference type="KEGG" id="tel:tlr0485"/>
<feature type="domain" description="HD-GYP" evidence="1">
    <location>
        <begin position="328"/>
        <end position="537"/>
    </location>
</feature>
<dbReference type="InterPro" id="IPR029016">
    <property type="entry name" value="GAF-like_dom_sf"/>
</dbReference>
<dbReference type="InterPro" id="IPR003018">
    <property type="entry name" value="GAF"/>
</dbReference>
<dbReference type="CDD" id="cd00077">
    <property type="entry name" value="HDc"/>
    <property type="match status" value="2"/>
</dbReference>
<dbReference type="EnsemblBacteria" id="BAC08037">
    <property type="protein sequence ID" value="BAC08037"/>
    <property type="gene ID" value="BAC08037"/>
</dbReference>
<dbReference type="InterPro" id="IPR006674">
    <property type="entry name" value="HD_domain"/>
</dbReference>
<proteinExistence type="predicted"/>
<dbReference type="PANTHER" id="PTHR43155">
    <property type="entry name" value="CYCLIC DI-GMP PHOSPHODIESTERASE PA4108-RELATED"/>
    <property type="match status" value="1"/>
</dbReference>
<dbReference type="Proteomes" id="UP000000440">
    <property type="component" value="Chromosome"/>
</dbReference>
<dbReference type="SUPFAM" id="SSF55781">
    <property type="entry name" value="GAF domain-like"/>
    <property type="match status" value="1"/>
</dbReference>
<dbReference type="SMART" id="SM00065">
    <property type="entry name" value="GAF"/>
    <property type="match status" value="1"/>
</dbReference>
<dbReference type="InterPro" id="IPR037522">
    <property type="entry name" value="HD_GYP_dom"/>
</dbReference>
<evidence type="ECO:0000313" key="3">
    <source>
        <dbReference type="Proteomes" id="UP000000440"/>
    </source>
</evidence>
<organism evidence="2 3">
    <name type="scientific">Thermosynechococcus vestitus (strain NIES-2133 / IAM M-273 / BP-1)</name>
    <dbReference type="NCBI Taxonomy" id="197221"/>
    <lineage>
        <taxon>Bacteria</taxon>
        <taxon>Bacillati</taxon>
        <taxon>Cyanobacteriota</taxon>
        <taxon>Cyanophyceae</taxon>
        <taxon>Acaryochloridales</taxon>
        <taxon>Thermosynechococcaceae</taxon>
        <taxon>Thermosynechococcus</taxon>
    </lineage>
</organism>
<dbReference type="EMBL" id="BA000039">
    <property type="protein sequence ID" value="BAC08037.1"/>
    <property type="molecule type" value="Genomic_DNA"/>
</dbReference>
<keyword evidence="3" id="KW-1185">Reference proteome</keyword>
<name>Q8DLK6_THEVB</name>
<dbReference type="PROSITE" id="PS51832">
    <property type="entry name" value="HD_GYP"/>
    <property type="match status" value="2"/>
</dbReference>
<dbReference type="PATRIC" id="fig|197221.4.peg.510"/>
<dbReference type="RefSeq" id="WP_011056336.1">
    <property type="nucleotide sequence ID" value="NC_004113.1"/>
</dbReference>
<dbReference type="Gene3D" id="3.30.450.40">
    <property type="match status" value="1"/>
</dbReference>
<dbReference type="SMART" id="SM00471">
    <property type="entry name" value="HDc"/>
    <property type="match status" value="1"/>
</dbReference>
<protein>
    <submittedName>
        <fullName evidence="2">Tlr0485 protein</fullName>
    </submittedName>
</protein>